<evidence type="ECO:0000256" key="1">
    <source>
        <dbReference type="SAM" id="MobiDB-lite"/>
    </source>
</evidence>
<proteinExistence type="predicted"/>
<dbReference type="AlphaFoldDB" id="A0A0A9F1Q0"/>
<name>A0A0A9F1Q0_ARUDO</name>
<organism evidence="2">
    <name type="scientific">Arundo donax</name>
    <name type="common">Giant reed</name>
    <name type="synonym">Donax arundinaceus</name>
    <dbReference type="NCBI Taxonomy" id="35708"/>
    <lineage>
        <taxon>Eukaryota</taxon>
        <taxon>Viridiplantae</taxon>
        <taxon>Streptophyta</taxon>
        <taxon>Embryophyta</taxon>
        <taxon>Tracheophyta</taxon>
        <taxon>Spermatophyta</taxon>
        <taxon>Magnoliopsida</taxon>
        <taxon>Liliopsida</taxon>
        <taxon>Poales</taxon>
        <taxon>Poaceae</taxon>
        <taxon>PACMAD clade</taxon>
        <taxon>Arundinoideae</taxon>
        <taxon>Arundineae</taxon>
        <taxon>Arundo</taxon>
    </lineage>
</organism>
<protein>
    <submittedName>
        <fullName evidence="2">EfbA</fullName>
    </submittedName>
</protein>
<sequence>MRATDSRTDEVQRDISGDANHARLRLGRRAHQHGHRRPLHRQPDGLPGARRFLPRGDGRPAYHRRRPRGGGLRRGRLRADAPRASPGDGRARKARPRRQQAVPQASGSYPCPVLLCLTDKNTCAHVQLSGEDAYQALRRVVDDGNAVITMYKDKVSATARCPRRRAPWRSRRVCTAGLSRSPASPSCTRPSAAWAK</sequence>
<feature type="compositionally biased region" description="Basic residues" evidence="1">
    <location>
        <begin position="22"/>
        <end position="40"/>
    </location>
</feature>
<feature type="compositionally biased region" description="Basic and acidic residues" evidence="1">
    <location>
        <begin position="1"/>
        <end position="16"/>
    </location>
</feature>
<reference evidence="2" key="1">
    <citation type="submission" date="2014-09" db="EMBL/GenBank/DDBJ databases">
        <authorList>
            <person name="Magalhaes I.L.F."/>
            <person name="Oliveira U."/>
            <person name="Santos F.R."/>
            <person name="Vidigal T.H.D.A."/>
            <person name="Brescovit A.D."/>
            <person name="Santos A.J."/>
        </authorList>
    </citation>
    <scope>NUCLEOTIDE SEQUENCE</scope>
    <source>
        <tissue evidence="2">Shoot tissue taken approximately 20 cm above the soil surface</tissue>
    </source>
</reference>
<evidence type="ECO:0000313" key="2">
    <source>
        <dbReference type="EMBL" id="JAE05104.1"/>
    </source>
</evidence>
<reference evidence="2" key="2">
    <citation type="journal article" date="2015" name="Data Brief">
        <title>Shoot transcriptome of the giant reed, Arundo donax.</title>
        <authorList>
            <person name="Barrero R.A."/>
            <person name="Guerrero F.D."/>
            <person name="Moolhuijzen P."/>
            <person name="Goolsby J.A."/>
            <person name="Tidwell J."/>
            <person name="Bellgard S.E."/>
            <person name="Bellgard M.I."/>
        </authorList>
    </citation>
    <scope>NUCLEOTIDE SEQUENCE</scope>
    <source>
        <tissue evidence="2">Shoot tissue taken approximately 20 cm above the soil surface</tissue>
    </source>
</reference>
<accession>A0A0A9F1Q0</accession>
<feature type="region of interest" description="Disordered" evidence="1">
    <location>
        <begin position="177"/>
        <end position="196"/>
    </location>
</feature>
<feature type="region of interest" description="Disordered" evidence="1">
    <location>
        <begin position="1"/>
        <end position="105"/>
    </location>
</feature>
<feature type="compositionally biased region" description="Basic residues" evidence="1">
    <location>
        <begin position="61"/>
        <end position="76"/>
    </location>
</feature>
<dbReference type="EMBL" id="GBRH01192792">
    <property type="protein sequence ID" value="JAE05104.1"/>
    <property type="molecule type" value="Transcribed_RNA"/>
</dbReference>